<proteinExistence type="predicted"/>
<dbReference type="Proteomes" id="UP000664835">
    <property type="component" value="Unassembled WGS sequence"/>
</dbReference>
<protein>
    <submittedName>
        <fullName evidence="1">Uncharacterized protein</fullName>
    </submittedName>
</protein>
<comment type="caution">
    <text evidence="1">The sequence shown here is derived from an EMBL/GenBank/DDBJ whole genome shotgun (WGS) entry which is preliminary data.</text>
</comment>
<reference evidence="1 2" key="1">
    <citation type="submission" date="2021-03" db="EMBL/GenBank/DDBJ databases">
        <title>Thiomicrorhabdus sp.nov.,novel sulfur-oxidizing bacteria isolated from coastal sediment.</title>
        <authorList>
            <person name="Liu X."/>
        </authorList>
    </citation>
    <scope>NUCLEOTIDE SEQUENCE [LARGE SCALE GENOMIC DNA]</scope>
    <source>
        <strain evidence="1 2">6S2-11</strain>
    </source>
</reference>
<evidence type="ECO:0000313" key="2">
    <source>
        <dbReference type="Proteomes" id="UP000664835"/>
    </source>
</evidence>
<dbReference type="EMBL" id="JAGETV010000034">
    <property type="protein sequence ID" value="MBO1928293.1"/>
    <property type="molecule type" value="Genomic_DNA"/>
</dbReference>
<dbReference type="RefSeq" id="WP_208150908.1">
    <property type="nucleotide sequence ID" value="NZ_JAGETV010000034.1"/>
</dbReference>
<name>A0ABS3Q839_9GAMM</name>
<accession>A0ABS3Q839</accession>
<evidence type="ECO:0000313" key="1">
    <source>
        <dbReference type="EMBL" id="MBO1928293.1"/>
    </source>
</evidence>
<organism evidence="1 2">
    <name type="scientific">Thiomicrorhabdus marina</name>
    <dbReference type="NCBI Taxonomy" id="2818442"/>
    <lineage>
        <taxon>Bacteria</taxon>
        <taxon>Pseudomonadati</taxon>
        <taxon>Pseudomonadota</taxon>
        <taxon>Gammaproteobacteria</taxon>
        <taxon>Thiotrichales</taxon>
        <taxon>Piscirickettsiaceae</taxon>
        <taxon>Thiomicrorhabdus</taxon>
    </lineage>
</organism>
<gene>
    <name evidence="1" type="ORF">J3998_11985</name>
</gene>
<keyword evidence="2" id="KW-1185">Reference proteome</keyword>
<sequence>MPAKKPFYATLNSKKTILNFSDVDNILGYGEFGNVLIGHSFNSLISNDSTLVYEKTINKIIANGEKNGKFLSFQVFNSDGLRILIDFYIQLSNLGEQNYISVIGFEHQEREINQLSLSKSKMLLNSIKKMDLI</sequence>